<organism evidence="2 3">
    <name type="scientific">Agrobacterium phage OLIVR5</name>
    <dbReference type="NCBI Taxonomy" id="2723773"/>
    <lineage>
        <taxon>Viruses</taxon>
        <taxon>Duplodnaviria</taxon>
        <taxon>Heunggongvirae</taxon>
        <taxon>Uroviricota</taxon>
        <taxon>Caudoviricetes</taxon>
        <taxon>Pootjesviridae</taxon>
        <taxon>Heverleevirus</taxon>
        <taxon>Heverleevirus OLIVR5</taxon>
    </lineage>
</organism>
<reference evidence="2 3" key="1">
    <citation type="submission" date="2020-03" db="EMBL/GenBank/DDBJ databases">
        <authorList>
            <person name="Holtappels D."/>
            <person name="Bomans J.P.J."/>
            <person name="Lavigne R."/>
            <person name="Wagemans J."/>
        </authorList>
    </citation>
    <scope>NUCLEOTIDE SEQUENCE [LARGE SCALE GENOMIC DNA]</scope>
    <source>
        <strain evidence="2 3">OLIVR5</strain>
    </source>
</reference>
<dbReference type="Proteomes" id="UP000671873">
    <property type="component" value="Segment"/>
</dbReference>
<proteinExistence type="predicted"/>
<keyword evidence="3" id="KW-1185">Reference proteome</keyword>
<dbReference type="EMBL" id="MT234342">
    <property type="protein sequence ID" value="QIW87717.1"/>
    <property type="molecule type" value="Genomic_DNA"/>
</dbReference>
<feature type="domain" description="DUF7768" evidence="1">
    <location>
        <begin position="2"/>
        <end position="106"/>
    </location>
</feature>
<gene>
    <name evidence="2" type="ORF">Ab1vBOLIVR5_gp69c</name>
</gene>
<name>A0A858MSG3_9CAUD</name>
<sequence>MKIVQIESPFSPSNGKTVEENIEYARKAVKAVLLSGFTPFASHLLYTQDGVLDDDIPSERKLGIEAGFEFYRQRRVDECWIYTENGVSSGMIAGIECALENGIPLVFASVEIQGADYHTPKVLEVISRLSDHHKKLFAVASNKPRPPSI</sequence>
<evidence type="ECO:0000259" key="1">
    <source>
        <dbReference type="Pfam" id="PF24963"/>
    </source>
</evidence>
<accession>A0A858MSG3</accession>
<dbReference type="InterPro" id="IPR056670">
    <property type="entry name" value="DUF7768"/>
</dbReference>
<dbReference type="Gene3D" id="3.40.50.10400">
    <property type="entry name" value="Hypothetical protein PA1492"/>
    <property type="match status" value="1"/>
</dbReference>
<protein>
    <recommendedName>
        <fullName evidence="1">DUF7768 domain-containing protein</fullName>
    </recommendedName>
</protein>
<evidence type="ECO:0000313" key="3">
    <source>
        <dbReference type="Proteomes" id="UP000671873"/>
    </source>
</evidence>
<evidence type="ECO:0000313" key="2">
    <source>
        <dbReference type="EMBL" id="QIW87717.1"/>
    </source>
</evidence>
<dbReference type="Pfam" id="PF24963">
    <property type="entry name" value="DUF7768"/>
    <property type="match status" value="1"/>
</dbReference>